<dbReference type="CDD" id="cd14987">
    <property type="entry name" value="7tmA_ACKR3_CXCR7"/>
    <property type="match status" value="1"/>
</dbReference>
<protein>
    <submittedName>
        <fullName evidence="14">Atypical chemokine receptor 3</fullName>
    </submittedName>
</protein>
<dbReference type="AlphaFoldDB" id="H3B8H5"/>
<evidence type="ECO:0000256" key="4">
    <source>
        <dbReference type="ARBA" id="ARBA00022989"/>
    </source>
</evidence>
<dbReference type="GO" id="GO:0019956">
    <property type="term" value="F:chemokine binding"/>
    <property type="evidence" value="ECO:0007669"/>
    <property type="project" value="InterPro"/>
</dbReference>
<dbReference type="InterPro" id="IPR000276">
    <property type="entry name" value="GPCR_Rhodpsn"/>
</dbReference>
<comment type="subcellular location">
    <subcellularLocation>
        <location evidence="1">Cell membrane</location>
        <topology evidence="1">Multi-pass membrane protein</topology>
    </subcellularLocation>
</comment>
<dbReference type="GO" id="GO:0004930">
    <property type="term" value="F:G protein-coupled receptor activity"/>
    <property type="evidence" value="ECO:0007669"/>
    <property type="project" value="UniProtKB-KW"/>
</dbReference>
<dbReference type="PROSITE" id="PS00237">
    <property type="entry name" value="G_PROTEIN_RECEP_F1_1"/>
    <property type="match status" value="1"/>
</dbReference>
<keyword evidence="15" id="KW-1185">Reference proteome</keyword>
<evidence type="ECO:0000256" key="2">
    <source>
        <dbReference type="ARBA" id="ARBA00022475"/>
    </source>
</evidence>
<dbReference type="InParanoid" id="H3B8H5"/>
<dbReference type="PANTHER" id="PTHR24226:SF5">
    <property type="entry name" value="CHEMOKINE (C-X-C MOTIF) RECEPTOR 7"/>
    <property type="match status" value="1"/>
</dbReference>
<feature type="transmembrane region" description="Helical" evidence="12">
    <location>
        <begin position="212"/>
        <end position="238"/>
    </location>
</feature>
<dbReference type="Pfam" id="PF00001">
    <property type="entry name" value="7tm_1"/>
    <property type="match status" value="1"/>
</dbReference>
<evidence type="ECO:0000256" key="10">
    <source>
        <dbReference type="ARBA" id="ARBA00023224"/>
    </source>
</evidence>
<keyword evidence="2" id="KW-1003">Cell membrane</keyword>
<dbReference type="GO" id="GO:0001570">
    <property type="term" value="P:vasculogenesis"/>
    <property type="evidence" value="ECO:0007669"/>
    <property type="project" value="InterPro"/>
</dbReference>
<dbReference type="Gene3D" id="1.20.1070.10">
    <property type="entry name" value="Rhodopsin 7-helix transmembrane proteins"/>
    <property type="match status" value="1"/>
</dbReference>
<dbReference type="CTD" id="561050"/>
<keyword evidence="5 11" id="KW-0297">G-protein coupled receptor</keyword>
<dbReference type="OrthoDB" id="5963140at2759"/>
<proteinExistence type="inferred from homology"/>
<dbReference type="GO" id="GO:0015026">
    <property type="term" value="F:coreceptor activity"/>
    <property type="evidence" value="ECO:0007669"/>
    <property type="project" value="InterPro"/>
</dbReference>
<evidence type="ECO:0000256" key="12">
    <source>
        <dbReference type="SAM" id="Phobius"/>
    </source>
</evidence>
<reference evidence="14" key="3">
    <citation type="submission" date="2025-09" db="UniProtKB">
        <authorList>
            <consortium name="Ensembl"/>
        </authorList>
    </citation>
    <scope>IDENTIFICATION</scope>
</reference>
<dbReference type="EMBL" id="AFYH01083983">
    <property type="status" value="NOT_ANNOTATED_CDS"/>
    <property type="molecule type" value="Genomic_DNA"/>
</dbReference>
<dbReference type="GeneTree" id="ENSGT01130000278323"/>
<evidence type="ECO:0000256" key="11">
    <source>
        <dbReference type="RuleBase" id="RU000688"/>
    </source>
</evidence>
<evidence type="ECO:0000256" key="7">
    <source>
        <dbReference type="ARBA" id="ARBA00023157"/>
    </source>
</evidence>
<keyword evidence="7" id="KW-1015">Disulfide bond</keyword>
<evidence type="ECO:0000256" key="6">
    <source>
        <dbReference type="ARBA" id="ARBA00023136"/>
    </source>
</evidence>
<evidence type="ECO:0000256" key="3">
    <source>
        <dbReference type="ARBA" id="ARBA00022692"/>
    </source>
</evidence>
<dbReference type="PROSITE" id="PS50262">
    <property type="entry name" value="G_PROTEIN_RECEP_F1_2"/>
    <property type="match status" value="1"/>
</dbReference>
<dbReference type="STRING" id="7897.ENSLACP00000018196"/>
<keyword evidence="3 11" id="KW-0812">Transmembrane</keyword>
<keyword evidence="4 12" id="KW-1133">Transmembrane helix</keyword>
<reference evidence="15" key="1">
    <citation type="submission" date="2011-08" db="EMBL/GenBank/DDBJ databases">
        <title>The draft genome of Latimeria chalumnae.</title>
        <authorList>
            <person name="Di Palma F."/>
            <person name="Alfoldi J."/>
            <person name="Johnson J."/>
            <person name="Berlin A."/>
            <person name="Gnerre S."/>
            <person name="Jaffe D."/>
            <person name="MacCallum I."/>
            <person name="Young S."/>
            <person name="Walker B.J."/>
            <person name="Lander E."/>
            <person name="Lindblad-Toh K."/>
        </authorList>
    </citation>
    <scope>NUCLEOTIDE SEQUENCE [LARGE SCALE GENOMIC DNA]</scope>
    <source>
        <strain evidence="15">Wild caught</strain>
    </source>
</reference>
<reference evidence="14" key="2">
    <citation type="submission" date="2025-08" db="UniProtKB">
        <authorList>
            <consortium name="Ensembl"/>
        </authorList>
    </citation>
    <scope>IDENTIFICATION</scope>
</reference>
<dbReference type="KEGG" id="lcm:102361431"/>
<dbReference type="Ensembl" id="ENSLACT00000018328.1">
    <property type="protein sequence ID" value="ENSLACP00000018196.1"/>
    <property type="gene ID" value="ENSLACG00000016030.1"/>
</dbReference>
<dbReference type="InterPro" id="IPR017452">
    <property type="entry name" value="GPCR_Rhodpsn_7TM"/>
</dbReference>
<dbReference type="OMA" id="CRPVYPP"/>
<dbReference type="PRINTS" id="PR00237">
    <property type="entry name" value="GPCRRHODOPSN"/>
</dbReference>
<feature type="domain" description="G-protein coupled receptors family 1 profile" evidence="13">
    <location>
        <begin position="65"/>
        <end position="319"/>
    </location>
</feature>
<dbReference type="Proteomes" id="UP000008672">
    <property type="component" value="Unassembled WGS sequence"/>
</dbReference>
<feature type="transmembrane region" description="Helical" evidence="12">
    <location>
        <begin position="258"/>
        <end position="284"/>
    </location>
</feature>
<evidence type="ECO:0000256" key="8">
    <source>
        <dbReference type="ARBA" id="ARBA00023170"/>
    </source>
</evidence>
<evidence type="ECO:0000259" key="13">
    <source>
        <dbReference type="PROSITE" id="PS50262"/>
    </source>
</evidence>
<evidence type="ECO:0000313" key="15">
    <source>
        <dbReference type="Proteomes" id="UP000008672"/>
    </source>
</evidence>
<keyword evidence="10 11" id="KW-0807">Transducer</keyword>
<keyword evidence="6 12" id="KW-0472">Membrane</keyword>
<sequence>MSAIDLNSLLDYLDELNSTADSSSCNDSDCFSLETLACPRTLNKTALLHTISYFYIFIFVIGLLANSVVVWVNLRTKRNHFETHLYVLNLAVADLCVVITLPIWVASLVNHGQWHMGGFMCKITHLIFSVNLFGSIFFLTCMSVDRYVSVTLFRDSNNRNKRIIRRLICIFMWLFAFGASIPDTYFLQIIAEPFTNDVYCRVTYPLEYFWEWLVGMELLCIVLGFVIPFPIIAIFYILLASAITASSDQERKTSRKIIFSYVIVFLVCWLPYHTVLLIEALTMLQVLPFSCDLEDFLYVAIHVTQCFSLIHCCINPILYNFINRNYRYDLMKAFIFKYSTKTGLTKLIDASKVSETEYSMVEPSGV</sequence>
<dbReference type="FunFam" id="1.20.1070.10:FF:000141">
    <property type="entry name" value="atypical chemokine receptor 3"/>
    <property type="match status" value="1"/>
</dbReference>
<dbReference type="FunCoup" id="H3B8H5">
    <property type="interactions" value="539"/>
</dbReference>
<dbReference type="GO" id="GO:0001525">
    <property type="term" value="P:angiogenesis"/>
    <property type="evidence" value="ECO:0007669"/>
    <property type="project" value="InterPro"/>
</dbReference>
<evidence type="ECO:0000256" key="9">
    <source>
        <dbReference type="ARBA" id="ARBA00023180"/>
    </source>
</evidence>
<dbReference type="GO" id="GO:0006935">
    <property type="term" value="P:chemotaxis"/>
    <property type="evidence" value="ECO:0007669"/>
    <property type="project" value="InterPro"/>
</dbReference>
<evidence type="ECO:0000256" key="5">
    <source>
        <dbReference type="ARBA" id="ARBA00023040"/>
    </source>
</evidence>
<comment type="similarity">
    <text evidence="11">Belongs to the G-protein coupled receptor 1 family.</text>
</comment>
<evidence type="ECO:0000256" key="1">
    <source>
        <dbReference type="ARBA" id="ARBA00004651"/>
    </source>
</evidence>
<dbReference type="HOGENOM" id="CLU_009579_8_3_1"/>
<name>H3B8H5_LATCH</name>
<feature type="transmembrane region" description="Helical" evidence="12">
    <location>
        <begin position="86"/>
        <end position="105"/>
    </location>
</feature>
<dbReference type="GO" id="GO:0005886">
    <property type="term" value="C:plasma membrane"/>
    <property type="evidence" value="ECO:0007669"/>
    <property type="project" value="UniProtKB-SubCell"/>
</dbReference>
<organism evidence="14 15">
    <name type="scientific">Latimeria chalumnae</name>
    <name type="common">Coelacanth</name>
    <dbReference type="NCBI Taxonomy" id="7897"/>
    <lineage>
        <taxon>Eukaryota</taxon>
        <taxon>Metazoa</taxon>
        <taxon>Chordata</taxon>
        <taxon>Craniata</taxon>
        <taxon>Vertebrata</taxon>
        <taxon>Euteleostomi</taxon>
        <taxon>Coelacanthiformes</taxon>
        <taxon>Coelacanthidae</taxon>
        <taxon>Latimeria</taxon>
    </lineage>
</organism>
<keyword evidence="9" id="KW-0325">Glycoprotein</keyword>
<dbReference type="InterPro" id="IPR001416">
    <property type="entry name" value="ACKR3"/>
</dbReference>
<feature type="transmembrane region" description="Helical" evidence="12">
    <location>
        <begin position="53"/>
        <end position="74"/>
    </location>
</feature>
<dbReference type="GeneID" id="102361431"/>
<accession>H3B8H5</accession>
<dbReference type="Bgee" id="ENSLACG00000016030">
    <property type="expression patterns" value="Expressed in pelvic fin and 4 other cell types or tissues"/>
</dbReference>
<feature type="transmembrane region" description="Helical" evidence="12">
    <location>
        <begin position="163"/>
        <end position="181"/>
    </location>
</feature>
<dbReference type="SUPFAM" id="SSF81321">
    <property type="entry name" value="Family A G protein-coupled receptor-like"/>
    <property type="match status" value="1"/>
</dbReference>
<dbReference type="InterPro" id="IPR047143">
    <property type="entry name" value="GPER1-like"/>
</dbReference>
<dbReference type="PRINTS" id="PR00646">
    <property type="entry name" value="RDC1ORPHANR"/>
</dbReference>
<feature type="transmembrane region" description="Helical" evidence="12">
    <location>
        <begin position="125"/>
        <end position="142"/>
    </location>
</feature>
<feature type="transmembrane region" description="Helical" evidence="12">
    <location>
        <begin position="296"/>
        <end position="322"/>
    </location>
</feature>
<keyword evidence="8 11" id="KW-0675">Receptor</keyword>
<dbReference type="PANTHER" id="PTHR24226">
    <property type="entry name" value="G-PROTEIN COUPLED RECEPTOR 182 AND ESTROGEN RECEPTOR 1"/>
    <property type="match status" value="1"/>
</dbReference>
<evidence type="ECO:0000313" key="14">
    <source>
        <dbReference type="Ensembl" id="ENSLACP00000018196.1"/>
    </source>
</evidence>
<gene>
    <name evidence="14" type="primary">ACKR3</name>
</gene>
<dbReference type="eggNOG" id="KOG3656">
    <property type="taxonomic scope" value="Eukaryota"/>
</dbReference>